<dbReference type="GO" id="GO:0008061">
    <property type="term" value="F:chitin binding"/>
    <property type="evidence" value="ECO:0007669"/>
    <property type="project" value="UniProtKB-KW"/>
</dbReference>
<accession>A0A226EAJ8</accession>
<keyword evidence="10" id="KW-1185">Reference proteome</keyword>
<sequence length="964" mass="107957">MGSFPLKIWFLVFLSCNNKCFSQALHTDLVARLPGAITNFASVYDGDDYIYMFGGNQRGLLRNDILRFSISSETVEIVGEMPSYSTSSSAQMDSAGNIFYFGRQHNAVNYTGVFKYDPSTQVVTDVTSLPYSIDSSTCVKYDEDSDLVYIFPGFDDDIVSYDMSTETTSRLGPLPITQRNRAAARVGRKAVIVGFIQDVWFPETRTALIFNLDNLQSTVGPTDFLEIKYNPSIVSTRENVYVIGGYKTDWATPTRTDGIVKLNPANFQYELIPVDNFPVGAAGHWLSAPGSVYVEKLDRIYMIGGYSNQGNGTYIEHDQVWKIDLNPGATFEPTTTTITTTEVTTTIPTTTSAPTTVQITTPTTQQATDTPEVEPTQGPTTPPPTTITCPAEGMHKFPHPDNCSLYIICIEGGASIYRCPIGHLFDFGTLECKPEDEVCKMTIVLPNKISNILIRDSNLTSERYLVVDILQTSLSLRDHLRSNFLRGIPLTATTLRDVLTDWVTRNGDQATISKLCQILSFNKLDAAAELLQNYGSVHHFNLPKPCATFFGRVAELKTLLHHYNDTSTRIIIVSGLAGQGKTAVVRQFINQILDTSPDNEFTPLITFFRESQFRHLTDGINKCAKHFELTAPTLHSLLSSIKEKIFRDVPNVKWVIVIDNLDVNRNGSIFPEILDLVDSNIILIVTTRGMDLPLKSGVKLVKLMEMRDSEAGQLLKHLSGQEGVQLCQTRHPLTIVKMANFIKNQESDNNDNLQEQLTNLQHGILQHLLDSEVDAILKNFKTPAKLVISTLILIYCLGEVHLEFLHELVSIYEKHSIFGKLVGKLVSRIDLKSTLVVVTQLEKYSLINFNGAIISSNPLLSQVLGENFYPSKRNHIFAVLFKNIDLDHVVGSDLKYVFKIWEKGSQNDNIVLNHASFAIFLRDRLVLEGWDRDVINFSVSTRKLFAQVFRHDGGYTIEMGRYIR</sequence>
<evidence type="ECO:0000256" key="5">
    <source>
        <dbReference type="ARBA" id="ARBA00023180"/>
    </source>
</evidence>
<dbReference type="OrthoDB" id="6020543at2759"/>
<dbReference type="AlphaFoldDB" id="A0A226EAJ8"/>
<evidence type="ECO:0000256" key="6">
    <source>
        <dbReference type="SAM" id="MobiDB-lite"/>
    </source>
</evidence>
<dbReference type="Gene3D" id="2.120.10.80">
    <property type="entry name" value="Kelch-type beta propeller"/>
    <property type="match status" value="2"/>
</dbReference>
<feature type="compositionally biased region" description="Low complexity" evidence="6">
    <location>
        <begin position="362"/>
        <end position="379"/>
    </location>
</feature>
<keyword evidence="3" id="KW-0677">Repeat</keyword>
<dbReference type="Proteomes" id="UP000198287">
    <property type="component" value="Unassembled WGS sequence"/>
</dbReference>
<dbReference type="SUPFAM" id="SSF117281">
    <property type="entry name" value="Kelch motif"/>
    <property type="match status" value="2"/>
</dbReference>
<feature type="chain" id="PRO_5012895136" description="Chitin-binding type-2 domain-containing protein" evidence="7">
    <location>
        <begin position="23"/>
        <end position="964"/>
    </location>
</feature>
<dbReference type="PANTHER" id="PTHR23301:SF0">
    <property type="entry name" value="CHITIN-BINDING TYPE-2 DOMAIN-CONTAINING PROTEIN-RELATED"/>
    <property type="match status" value="1"/>
</dbReference>
<keyword evidence="5" id="KW-0325">Glycoprotein</keyword>
<proteinExistence type="predicted"/>
<dbReference type="GO" id="GO:0005576">
    <property type="term" value="C:extracellular region"/>
    <property type="evidence" value="ECO:0007669"/>
    <property type="project" value="InterPro"/>
</dbReference>
<comment type="caution">
    <text evidence="9">The sequence shown here is derived from an EMBL/GenBank/DDBJ whole genome shotgun (WGS) entry which is preliminary data.</text>
</comment>
<dbReference type="Gene3D" id="3.40.50.300">
    <property type="entry name" value="P-loop containing nucleotide triphosphate hydrolases"/>
    <property type="match status" value="1"/>
</dbReference>
<gene>
    <name evidence="9" type="ORF">Fcan01_11303</name>
</gene>
<dbReference type="Gene3D" id="2.170.140.10">
    <property type="entry name" value="Chitin binding domain"/>
    <property type="match status" value="1"/>
</dbReference>
<dbReference type="InterPro" id="IPR027417">
    <property type="entry name" value="P-loop_NTPase"/>
</dbReference>
<evidence type="ECO:0000256" key="4">
    <source>
        <dbReference type="ARBA" id="ARBA00023157"/>
    </source>
</evidence>
<dbReference type="SUPFAM" id="SSF57625">
    <property type="entry name" value="Invertebrate chitin-binding proteins"/>
    <property type="match status" value="1"/>
</dbReference>
<organism evidence="9 10">
    <name type="scientific">Folsomia candida</name>
    <name type="common">Springtail</name>
    <dbReference type="NCBI Taxonomy" id="158441"/>
    <lineage>
        <taxon>Eukaryota</taxon>
        <taxon>Metazoa</taxon>
        <taxon>Ecdysozoa</taxon>
        <taxon>Arthropoda</taxon>
        <taxon>Hexapoda</taxon>
        <taxon>Collembola</taxon>
        <taxon>Entomobryomorpha</taxon>
        <taxon>Isotomoidea</taxon>
        <taxon>Isotomidae</taxon>
        <taxon>Proisotominae</taxon>
        <taxon>Folsomia</taxon>
    </lineage>
</organism>
<keyword evidence="2 7" id="KW-0732">Signal</keyword>
<evidence type="ECO:0000256" key="2">
    <source>
        <dbReference type="ARBA" id="ARBA00022729"/>
    </source>
</evidence>
<keyword evidence="4" id="KW-1015">Disulfide bond</keyword>
<evidence type="ECO:0000259" key="8">
    <source>
        <dbReference type="PROSITE" id="PS50940"/>
    </source>
</evidence>
<keyword evidence="1" id="KW-0147">Chitin-binding</keyword>
<name>A0A226EAJ8_FOLCA</name>
<dbReference type="PROSITE" id="PS50940">
    <property type="entry name" value="CHIT_BIND_II"/>
    <property type="match status" value="1"/>
</dbReference>
<dbReference type="CDD" id="cd01670">
    <property type="entry name" value="Death"/>
    <property type="match status" value="1"/>
</dbReference>
<dbReference type="EMBL" id="LNIX01000005">
    <property type="protein sequence ID" value="OXA54174.1"/>
    <property type="molecule type" value="Genomic_DNA"/>
</dbReference>
<dbReference type="InterPro" id="IPR036508">
    <property type="entry name" value="Chitin-bd_dom_sf"/>
</dbReference>
<dbReference type="InterPro" id="IPR002557">
    <property type="entry name" value="Chitin-bd_dom"/>
</dbReference>
<feature type="region of interest" description="Disordered" evidence="6">
    <location>
        <begin position="362"/>
        <end position="383"/>
    </location>
</feature>
<feature type="domain" description="Chitin-binding type-2" evidence="8">
    <location>
        <begin position="386"/>
        <end position="441"/>
    </location>
</feature>
<reference evidence="9 10" key="1">
    <citation type="submission" date="2015-12" db="EMBL/GenBank/DDBJ databases">
        <title>The genome of Folsomia candida.</title>
        <authorList>
            <person name="Faddeeva A."/>
            <person name="Derks M.F."/>
            <person name="Anvar Y."/>
            <person name="Smit S."/>
            <person name="Van Straalen N."/>
            <person name="Roelofs D."/>
        </authorList>
    </citation>
    <scope>NUCLEOTIDE SEQUENCE [LARGE SCALE GENOMIC DNA]</scope>
    <source>
        <strain evidence="9 10">VU population</strain>
        <tissue evidence="9">Whole body</tissue>
    </source>
</reference>
<dbReference type="SUPFAM" id="SSF52540">
    <property type="entry name" value="P-loop containing nucleoside triphosphate hydrolases"/>
    <property type="match status" value="1"/>
</dbReference>
<feature type="signal peptide" evidence="7">
    <location>
        <begin position="1"/>
        <end position="22"/>
    </location>
</feature>
<evidence type="ECO:0000256" key="3">
    <source>
        <dbReference type="ARBA" id="ARBA00022737"/>
    </source>
</evidence>
<evidence type="ECO:0000313" key="9">
    <source>
        <dbReference type="EMBL" id="OXA54174.1"/>
    </source>
</evidence>
<dbReference type="InterPro" id="IPR051940">
    <property type="entry name" value="Chitin_bind-dev_reg"/>
</dbReference>
<dbReference type="Pfam" id="PF01607">
    <property type="entry name" value="CBM_14"/>
    <property type="match status" value="1"/>
</dbReference>
<evidence type="ECO:0000313" key="10">
    <source>
        <dbReference type="Proteomes" id="UP000198287"/>
    </source>
</evidence>
<dbReference type="PANTHER" id="PTHR23301">
    <property type="entry name" value="CHITIN BINDING PERITROPHIN-A"/>
    <property type="match status" value="1"/>
</dbReference>
<evidence type="ECO:0000256" key="1">
    <source>
        <dbReference type="ARBA" id="ARBA00022669"/>
    </source>
</evidence>
<dbReference type="SMART" id="SM00494">
    <property type="entry name" value="ChtBD2"/>
    <property type="match status" value="1"/>
</dbReference>
<dbReference type="InterPro" id="IPR015915">
    <property type="entry name" value="Kelch-typ_b-propeller"/>
</dbReference>
<protein>
    <recommendedName>
        <fullName evidence="8">Chitin-binding type-2 domain-containing protein</fullName>
    </recommendedName>
</protein>
<evidence type="ECO:0000256" key="7">
    <source>
        <dbReference type="SAM" id="SignalP"/>
    </source>
</evidence>